<dbReference type="PROSITE" id="PS50011">
    <property type="entry name" value="PROTEIN_KINASE_DOM"/>
    <property type="match status" value="1"/>
</dbReference>
<comment type="caution">
    <text evidence="8">The sequence shown here is derived from an EMBL/GenBank/DDBJ whole genome shotgun (WGS) entry which is preliminary data.</text>
</comment>
<feature type="region of interest" description="Disordered" evidence="6">
    <location>
        <begin position="101"/>
        <end position="128"/>
    </location>
</feature>
<accession>A0A4U1EL28</accession>
<evidence type="ECO:0000259" key="7">
    <source>
        <dbReference type="PROSITE" id="PS50011"/>
    </source>
</evidence>
<dbReference type="Gene3D" id="1.10.510.10">
    <property type="entry name" value="Transferase(Phosphotransferase) domain 1"/>
    <property type="match status" value="1"/>
</dbReference>
<keyword evidence="4" id="KW-0418">Kinase</keyword>
<evidence type="ECO:0000256" key="4">
    <source>
        <dbReference type="ARBA" id="ARBA00022777"/>
    </source>
</evidence>
<feature type="domain" description="Protein kinase" evidence="7">
    <location>
        <begin position="1"/>
        <end position="128"/>
    </location>
</feature>
<feature type="compositionally biased region" description="Basic and acidic residues" evidence="6">
    <location>
        <begin position="101"/>
        <end position="118"/>
    </location>
</feature>
<keyword evidence="5" id="KW-0067">ATP-binding</keyword>
<dbReference type="Pfam" id="PF00069">
    <property type="entry name" value="Pkinase"/>
    <property type="match status" value="1"/>
</dbReference>
<evidence type="ECO:0000313" key="9">
    <source>
        <dbReference type="Proteomes" id="UP000308365"/>
    </source>
</evidence>
<organism evidence="8 9">
    <name type="scientific">Monodon monoceros</name>
    <name type="common">Narwhal</name>
    <name type="synonym">Ceratodon monodon</name>
    <dbReference type="NCBI Taxonomy" id="40151"/>
    <lineage>
        <taxon>Eukaryota</taxon>
        <taxon>Metazoa</taxon>
        <taxon>Chordata</taxon>
        <taxon>Craniata</taxon>
        <taxon>Vertebrata</taxon>
        <taxon>Euteleostomi</taxon>
        <taxon>Mammalia</taxon>
        <taxon>Eutheria</taxon>
        <taxon>Laurasiatheria</taxon>
        <taxon>Artiodactyla</taxon>
        <taxon>Whippomorpha</taxon>
        <taxon>Cetacea</taxon>
        <taxon>Odontoceti</taxon>
        <taxon>Monodontidae</taxon>
        <taxon>Monodon</taxon>
    </lineage>
</organism>
<keyword evidence="2" id="KW-0808">Transferase</keyword>
<sequence>MLKLPPVSQCSKLRHSIAPLPPSPPRPQIQTALRRHIRISDLGLAVEIPEGETIQGRVGTLSYMAMYTFSPDWWGLGCLIYEMIQGQSPFRKFREKVDRAEVERRGKEEAERYSEKSRSGRAGVGLGF</sequence>
<keyword evidence="1" id="KW-0723">Serine/threonine-protein kinase</keyword>
<evidence type="ECO:0000256" key="6">
    <source>
        <dbReference type="SAM" id="MobiDB-lite"/>
    </source>
</evidence>
<proteinExistence type="predicted"/>
<dbReference type="PANTHER" id="PTHR24355:SF14">
    <property type="entry name" value="G PROTEIN-COUPLED RECEPTOR KINASE 4"/>
    <property type="match status" value="1"/>
</dbReference>
<evidence type="ECO:0000256" key="5">
    <source>
        <dbReference type="ARBA" id="ARBA00022840"/>
    </source>
</evidence>
<dbReference type="SUPFAM" id="SSF56112">
    <property type="entry name" value="Protein kinase-like (PK-like)"/>
    <property type="match status" value="1"/>
</dbReference>
<evidence type="ECO:0000313" key="8">
    <source>
        <dbReference type="EMBL" id="TKC37065.1"/>
    </source>
</evidence>
<gene>
    <name evidence="8" type="ORF">EI555_009302</name>
</gene>
<protein>
    <recommendedName>
        <fullName evidence="7">Protein kinase domain-containing protein</fullName>
    </recommendedName>
</protein>
<dbReference type="GO" id="GO:0005737">
    <property type="term" value="C:cytoplasm"/>
    <property type="evidence" value="ECO:0007669"/>
    <property type="project" value="TreeGrafter"/>
</dbReference>
<evidence type="ECO:0000256" key="3">
    <source>
        <dbReference type="ARBA" id="ARBA00022741"/>
    </source>
</evidence>
<dbReference type="GO" id="GO:0009966">
    <property type="term" value="P:regulation of signal transduction"/>
    <property type="evidence" value="ECO:0007669"/>
    <property type="project" value="TreeGrafter"/>
</dbReference>
<evidence type="ECO:0000256" key="1">
    <source>
        <dbReference type="ARBA" id="ARBA00022527"/>
    </source>
</evidence>
<keyword evidence="3" id="KW-0547">Nucleotide-binding</keyword>
<dbReference type="InterPro" id="IPR011009">
    <property type="entry name" value="Kinase-like_dom_sf"/>
</dbReference>
<dbReference type="AlphaFoldDB" id="A0A4U1EL28"/>
<dbReference type="InterPro" id="IPR000719">
    <property type="entry name" value="Prot_kinase_dom"/>
</dbReference>
<dbReference type="PANTHER" id="PTHR24355">
    <property type="entry name" value="G PROTEIN-COUPLED RECEPTOR KINASE/RIBOSOMAL PROTEIN S6 KINASE"/>
    <property type="match status" value="1"/>
</dbReference>
<evidence type="ECO:0000256" key="2">
    <source>
        <dbReference type="ARBA" id="ARBA00022679"/>
    </source>
</evidence>
<dbReference type="GO" id="GO:0004674">
    <property type="term" value="F:protein serine/threonine kinase activity"/>
    <property type="evidence" value="ECO:0007669"/>
    <property type="project" value="UniProtKB-KW"/>
</dbReference>
<dbReference type="EMBL" id="RWIC01001202">
    <property type="protein sequence ID" value="TKC37065.1"/>
    <property type="molecule type" value="Genomic_DNA"/>
</dbReference>
<reference evidence="9" key="1">
    <citation type="journal article" date="2019" name="IScience">
        <title>Narwhal Genome Reveals Long-Term Low Genetic Diversity despite Current Large Abundance Size.</title>
        <authorList>
            <person name="Westbury M.V."/>
            <person name="Petersen B."/>
            <person name="Garde E."/>
            <person name="Heide-Jorgensen M.P."/>
            <person name="Lorenzen E.D."/>
        </authorList>
    </citation>
    <scope>NUCLEOTIDE SEQUENCE [LARGE SCALE GENOMIC DNA]</scope>
</reference>
<name>A0A4U1EL28_MONMO</name>
<dbReference type="Proteomes" id="UP000308365">
    <property type="component" value="Unassembled WGS sequence"/>
</dbReference>
<dbReference type="GO" id="GO:0005524">
    <property type="term" value="F:ATP binding"/>
    <property type="evidence" value="ECO:0007669"/>
    <property type="project" value="UniProtKB-KW"/>
</dbReference>